<sequence>MGGWAIFCALCGGPFSSQIDMDCEGTDERAYRFDILEDCNLDWLDELQALGMNLDATGSDKSFLTGVGRYWDCGGIEVIAGNHMNSPYPKDKVVPMVAYHDFSEIGLPHVFPFHSVCYEALRRCISLGQRGCEIRGDVLYRVFEEANGGRYVRLQLDYGDPDPPAEQVWEILRGQEILVVNPVDIPELQSEIRDIKSLLRTKVDHPSDGETKRHASDDIFSRLPIELRHKIFEYLRPESILALKTASRVMHTTSCLESLWVGKLVDTYPWLWEVLGLDVFQSQDLEEKASQLLRTCRENGAFGSKSHGYVLGLANRRRIWGVCEQIRSQYMEKLAVVTRQV</sequence>
<comment type="caution">
    <text evidence="2">The sequence shown here is derived from an EMBL/GenBank/DDBJ whole genome shotgun (WGS) entry which is preliminary data.</text>
</comment>
<feature type="domain" description="F-box" evidence="1">
    <location>
        <begin position="217"/>
        <end position="263"/>
    </location>
</feature>
<dbReference type="Gene3D" id="1.20.1280.50">
    <property type="match status" value="1"/>
</dbReference>
<gene>
    <name evidence="2" type="ORF">BJX66DRAFT_305533</name>
</gene>
<organism evidence="2 3">
    <name type="scientific">Aspergillus keveii</name>
    <dbReference type="NCBI Taxonomy" id="714993"/>
    <lineage>
        <taxon>Eukaryota</taxon>
        <taxon>Fungi</taxon>
        <taxon>Dikarya</taxon>
        <taxon>Ascomycota</taxon>
        <taxon>Pezizomycotina</taxon>
        <taxon>Eurotiomycetes</taxon>
        <taxon>Eurotiomycetidae</taxon>
        <taxon>Eurotiales</taxon>
        <taxon>Aspergillaceae</taxon>
        <taxon>Aspergillus</taxon>
        <taxon>Aspergillus subgen. Nidulantes</taxon>
    </lineage>
</organism>
<dbReference type="Proteomes" id="UP001610563">
    <property type="component" value="Unassembled WGS sequence"/>
</dbReference>
<accession>A0ABR4G3Z7</accession>
<protein>
    <recommendedName>
        <fullName evidence="1">F-box domain-containing protein</fullName>
    </recommendedName>
</protein>
<dbReference type="InterPro" id="IPR036047">
    <property type="entry name" value="F-box-like_dom_sf"/>
</dbReference>
<dbReference type="EMBL" id="JBFTWV010000054">
    <property type="protein sequence ID" value="KAL2793729.1"/>
    <property type="molecule type" value="Genomic_DNA"/>
</dbReference>
<proteinExistence type="predicted"/>
<dbReference type="PROSITE" id="PS50181">
    <property type="entry name" value="FBOX"/>
    <property type="match status" value="1"/>
</dbReference>
<keyword evidence="3" id="KW-1185">Reference proteome</keyword>
<evidence type="ECO:0000313" key="3">
    <source>
        <dbReference type="Proteomes" id="UP001610563"/>
    </source>
</evidence>
<evidence type="ECO:0000259" key="1">
    <source>
        <dbReference type="PROSITE" id="PS50181"/>
    </source>
</evidence>
<dbReference type="Pfam" id="PF00646">
    <property type="entry name" value="F-box"/>
    <property type="match status" value="1"/>
</dbReference>
<dbReference type="SUPFAM" id="SSF81383">
    <property type="entry name" value="F-box domain"/>
    <property type="match status" value="1"/>
</dbReference>
<dbReference type="InterPro" id="IPR001810">
    <property type="entry name" value="F-box_dom"/>
</dbReference>
<name>A0ABR4G3Z7_9EURO</name>
<reference evidence="2 3" key="1">
    <citation type="submission" date="2024-07" db="EMBL/GenBank/DDBJ databases">
        <title>Section-level genome sequencing and comparative genomics of Aspergillus sections Usti and Cavernicolus.</title>
        <authorList>
            <consortium name="Lawrence Berkeley National Laboratory"/>
            <person name="Nybo J.L."/>
            <person name="Vesth T.C."/>
            <person name="Theobald S."/>
            <person name="Frisvad J.C."/>
            <person name="Larsen T.O."/>
            <person name="Kjaerboelling I."/>
            <person name="Rothschild-Mancinelli K."/>
            <person name="Lyhne E.K."/>
            <person name="Kogle M.E."/>
            <person name="Barry K."/>
            <person name="Clum A."/>
            <person name="Na H."/>
            <person name="Ledsgaard L."/>
            <person name="Lin J."/>
            <person name="Lipzen A."/>
            <person name="Kuo A."/>
            <person name="Riley R."/>
            <person name="Mondo S."/>
            <person name="Labutti K."/>
            <person name="Haridas S."/>
            <person name="Pangalinan J."/>
            <person name="Salamov A.A."/>
            <person name="Simmons B.A."/>
            <person name="Magnuson J.K."/>
            <person name="Chen J."/>
            <person name="Drula E."/>
            <person name="Henrissat B."/>
            <person name="Wiebenga A."/>
            <person name="Lubbers R.J."/>
            <person name="Gomes A.C."/>
            <person name="Makela M.R."/>
            <person name="Stajich J."/>
            <person name="Grigoriev I.V."/>
            <person name="Mortensen U.H."/>
            <person name="De Vries R.P."/>
            <person name="Baker S.E."/>
            <person name="Andersen M.R."/>
        </authorList>
    </citation>
    <scope>NUCLEOTIDE SEQUENCE [LARGE SCALE GENOMIC DNA]</scope>
    <source>
        <strain evidence="2 3">CBS 209.92</strain>
    </source>
</reference>
<evidence type="ECO:0000313" key="2">
    <source>
        <dbReference type="EMBL" id="KAL2793729.1"/>
    </source>
</evidence>